<comment type="caution">
    <text evidence="2">The sequence shown here is derived from an EMBL/GenBank/DDBJ whole genome shotgun (WGS) entry which is preliminary data.</text>
</comment>
<organism evidence="2 3">
    <name type="scientific">Dactylosporangium darangshiense</name>
    <dbReference type="NCBI Taxonomy" id="579108"/>
    <lineage>
        <taxon>Bacteria</taxon>
        <taxon>Bacillati</taxon>
        <taxon>Actinomycetota</taxon>
        <taxon>Actinomycetes</taxon>
        <taxon>Micromonosporales</taxon>
        <taxon>Micromonosporaceae</taxon>
        <taxon>Dactylosporangium</taxon>
    </lineage>
</organism>
<sequence>MRRLAASDDCGKSRIPTPQVRPAPDDPVVRWHRPTRGFVSMAVFIPVAVRAGIVAPIGALDRAGALFAETGVSFPVLLPRRRTWQTGGLAKPRPPPRFWGASKALVGRQNLNHCPKSSPVLRFDAPYQAVTTQATAQQHAQSSGRPPAPARPRPPKRSS</sequence>
<accession>A0ABP8DG08</accession>
<keyword evidence="3" id="KW-1185">Reference proteome</keyword>
<proteinExistence type="predicted"/>
<feature type="region of interest" description="Disordered" evidence="1">
    <location>
        <begin position="131"/>
        <end position="159"/>
    </location>
</feature>
<protein>
    <submittedName>
        <fullName evidence="2">Uncharacterized protein</fullName>
    </submittedName>
</protein>
<name>A0ABP8DG08_9ACTN</name>
<feature type="compositionally biased region" description="Basic and acidic residues" evidence="1">
    <location>
        <begin position="1"/>
        <end position="12"/>
    </location>
</feature>
<evidence type="ECO:0000256" key="1">
    <source>
        <dbReference type="SAM" id="MobiDB-lite"/>
    </source>
</evidence>
<dbReference type="Proteomes" id="UP001500620">
    <property type="component" value="Unassembled WGS sequence"/>
</dbReference>
<feature type="region of interest" description="Disordered" evidence="1">
    <location>
        <begin position="1"/>
        <end position="27"/>
    </location>
</feature>
<reference evidence="3" key="1">
    <citation type="journal article" date="2019" name="Int. J. Syst. Evol. Microbiol.">
        <title>The Global Catalogue of Microorganisms (GCM) 10K type strain sequencing project: providing services to taxonomists for standard genome sequencing and annotation.</title>
        <authorList>
            <consortium name="The Broad Institute Genomics Platform"/>
            <consortium name="The Broad Institute Genome Sequencing Center for Infectious Disease"/>
            <person name="Wu L."/>
            <person name="Ma J."/>
        </authorList>
    </citation>
    <scope>NUCLEOTIDE SEQUENCE [LARGE SCALE GENOMIC DNA]</scope>
    <source>
        <strain evidence="3">JCM 17441</strain>
    </source>
</reference>
<dbReference type="EMBL" id="BAABAT010000020">
    <property type="protein sequence ID" value="GAA4255127.1"/>
    <property type="molecule type" value="Genomic_DNA"/>
</dbReference>
<gene>
    <name evidence="2" type="ORF">GCM10022255_062630</name>
</gene>
<evidence type="ECO:0000313" key="3">
    <source>
        <dbReference type="Proteomes" id="UP001500620"/>
    </source>
</evidence>
<feature type="compositionally biased region" description="Low complexity" evidence="1">
    <location>
        <begin position="131"/>
        <end position="141"/>
    </location>
</feature>
<evidence type="ECO:0000313" key="2">
    <source>
        <dbReference type="EMBL" id="GAA4255127.1"/>
    </source>
</evidence>